<keyword evidence="1 6" id="KW-0479">Metal-binding</keyword>
<dbReference type="OrthoDB" id="5817230at2759"/>
<evidence type="ECO:0000256" key="5">
    <source>
        <dbReference type="PIRSR" id="PIRSR601019-1"/>
    </source>
</evidence>
<dbReference type="GO" id="GO:0003924">
    <property type="term" value="F:GTPase activity"/>
    <property type="evidence" value="ECO:0007669"/>
    <property type="project" value="InterPro"/>
</dbReference>
<dbReference type="GO" id="GO:0005737">
    <property type="term" value="C:cytoplasm"/>
    <property type="evidence" value="ECO:0007669"/>
    <property type="project" value="TreeGrafter"/>
</dbReference>
<feature type="region of interest" description="Disordered" evidence="7">
    <location>
        <begin position="193"/>
        <end position="258"/>
    </location>
</feature>
<name>A0A166EDY3_9AGAM</name>
<dbReference type="SUPFAM" id="SSF52540">
    <property type="entry name" value="P-loop containing nucleoside triphosphate hydrolases"/>
    <property type="match status" value="1"/>
</dbReference>
<feature type="region of interest" description="Disordered" evidence="7">
    <location>
        <begin position="1"/>
        <end position="40"/>
    </location>
</feature>
<dbReference type="PROSITE" id="PS51882">
    <property type="entry name" value="G_ALPHA"/>
    <property type="match status" value="1"/>
</dbReference>
<dbReference type="GO" id="GO:0007188">
    <property type="term" value="P:adenylate cyclase-modulating G protein-coupled receptor signaling pathway"/>
    <property type="evidence" value="ECO:0007669"/>
    <property type="project" value="TreeGrafter"/>
</dbReference>
<feature type="binding site" evidence="5">
    <location>
        <begin position="461"/>
        <end position="464"/>
    </location>
    <ligand>
        <name>GTP</name>
        <dbReference type="ChEBI" id="CHEBI:37565"/>
    </ligand>
</feature>
<dbReference type="EMBL" id="KV417602">
    <property type="protein sequence ID" value="KZP15660.1"/>
    <property type="molecule type" value="Genomic_DNA"/>
</dbReference>
<gene>
    <name evidence="8" type="ORF">FIBSPDRAFT_935077</name>
</gene>
<dbReference type="STRING" id="436010.A0A166EDY3"/>
<dbReference type="CDD" id="cd00066">
    <property type="entry name" value="G-alpha"/>
    <property type="match status" value="1"/>
</dbReference>
<dbReference type="GO" id="GO:0005525">
    <property type="term" value="F:GTP binding"/>
    <property type="evidence" value="ECO:0007669"/>
    <property type="project" value="UniProtKB-KW"/>
</dbReference>
<dbReference type="InterPro" id="IPR001019">
    <property type="entry name" value="Gprotein_alpha_su"/>
</dbReference>
<keyword evidence="2 5" id="KW-0547">Nucleotide-binding</keyword>
<accession>A0A166EDY3</accession>
<reference evidence="8 9" key="1">
    <citation type="journal article" date="2016" name="Mol. Biol. Evol.">
        <title>Comparative Genomics of Early-Diverging Mushroom-Forming Fungi Provides Insights into the Origins of Lignocellulose Decay Capabilities.</title>
        <authorList>
            <person name="Nagy L.G."/>
            <person name="Riley R."/>
            <person name="Tritt A."/>
            <person name="Adam C."/>
            <person name="Daum C."/>
            <person name="Floudas D."/>
            <person name="Sun H."/>
            <person name="Yadav J.S."/>
            <person name="Pangilinan J."/>
            <person name="Larsson K.H."/>
            <person name="Matsuura K."/>
            <person name="Barry K."/>
            <person name="Labutti K."/>
            <person name="Kuo R."/>
            <person name="Ohm R.A."/>
            <person name="Bhattacharya S.S."/>
            <person name="Shirouzu T."/>
            <person name="Yoshinaga Y."/>
            <person name="Martin F.M."/>
            <person name="Grigoriev I.V."/>
            <person name="Hibbett D.S."/>
        </authorList>
    </citation>
    <scope>NUCLEOTIDE SEQUENCE [LARGE SCALE GENOMIC DNA]</scope>
    <source>
        <strain evidence="8 9">CBS 109695</strain>
    </source>
</reference>
<dbReference type="FunFam" id="3.40.50.300:FF:000692">
    <property type="entry name" value="Guanine nucleotide-binding protein subunit alpha"/>
    <property type="match status" value="1"/>
</dbReference>
<feature type="compositionally biased region" description="Polar residues" evidence="7">
    <location>
        <begin position="280"/>
        <end position="291"/>
    </location>
</feature>
<feature type="compositionally biased region" description="Acidic residues" evidence="7">
    <location>
        <begin position="131"/>
        <end position="140"/>
    </location>
</feature>
<dbReference type="AlphaFoldDB" id="A0A166EDY3"/>
<feature type="non-terminal residue" evidence="8">
    <location>
        <position position="1"/>
    </location>
</feature>
<keyword evidence="3 5" id="KW-0342">GTP-binding</keyword>
<dbReference type="PRINTS" id="PR00318">
    <property type="entry name" value="GPROTEINA"/>
</dbReference>
<feature type="region of interest" description="Disordered" evidence="7">
    <location>
        <begin position="279"/>
        <end position="298"/>
    </location>
</feature>
<dbReference type="GO" id="GO:0031683">
    <property type="term" value="F:G-protein beta/gamma-subunit complex binding"/>
    <property type="evidence" value="ECO:0007669"/>
    <property type="project" value="InterPro"/>
</dbReference>
<feature type="compositionally biased region" description="Polar residues" evidence="7">
    <location>
        <begin position="221"/>
        <end position="235"/>
    </location>
</feature>
<keyword evidence="6" id="KW-0460">Magnesium</keyword>
<protein>
    <submittedName>
        <fullName evidence="8">G-alpha-domain-containing protein</fullName>
    </submittedName>
</protein>
<dbReference type="SMART" id="SM00275">
    <property type="entry name" value="G_alpha"/>
    <property type="match status" value="1"/>
</dbReference>
<feature type="binding site" evidence="5">
    <location>
        <begin position="362"/>
        <end position="368"/>
    </location>
    <ligand>
        <name>GTP</name>
        <dbReference type="ChEBI" id="CHEBI:37565"/>
    </ligand>
</feature>
<evidence type="ECO:0000313" key="9">
    <source>
        <dbReference type="Proteomes" id="UP000076532"/>
    </source>
</evidence>
<evidence type="ECO:0000256" key="4">
    <source>
        <dbReference type="ARBA" id="ARBA00023224"/>
    </source>
</evidence>
<dbReference type="Proteomes" id="UP000076532">
    <property type="component" value="Unassembled WGS sequence"/>
</dbReference>
<keyword evidence="9" id="KW-1185">Reference proteome</keyword>
<dbReference type="PANTHER" id="PTHR10218">
    <property type="entry name" value="GTP-BINDING PROTEIN ALPHA SUBUNIT"/>
    <property type="match status" value="1"/>
</dbReference>
<evidence type="ECO:0000256" key="3">
    <source>
        <dbReference type="ARBA" id="ARBA00023134"/>
    </source>
</evidence>
<proteinExistence type="predicted"/>
<sequence length="551" mass="61755">MRRQKTEHSGIMNGRRRSLSDPLAAALRPPENETPVERDKRLVAEEKAKQVSDGIDDMIRAEKKEKKVKQEVKVLLLGQSESGKSTTLKQFQLMHSPAAFRADRMAWRAVIYLNLVRSVRRIMDAITPDGPEADEQDDDAAPGQPASIGRSSSGRPSSAMSGTRVPKFEVHKKRLEPLLALEERLIRLLSSPDEDEATHLGPVPQGWQPPDGWSMSHAGPSGSSDGTNVTMTSEYVTSPVSPGSVPPPYGSHGSSNGKHKKQEMALHHTTNWKKAFALGSNRSKNPKNDQTGEIAGWWDDPDDPVHVLNACAPSMQELWRDKSVRVRLNEKRLRLEESSGFYLNEIPRITAKRYIPTDDDVLKARLKTLGVVEHKFTLQGTSTRGIDWKIFDVGGATNQRQAWAPYFEDANAIIFLAPISAFDQVLAEDAKVNRLEDSLLLWKSVVSNKLLADVNIVLFLNKCDLLQAKLNAGVRLSHHMISYEDRPNDYEAVSSYFRNKFGAFHQSYTPNRERELFIHLTAVTDTRRTVTIISNVRDIIIKHNLKNLALV</sequence>
<dbReference type="PANTHER" id="PTHR10218:SF360">
    <property type="entry name" value="GUANINE NUCLEOTIDE-BINDING PROTEIN SUBUNIT ALPHA HOMOLOG"/>
    <property type="match status" value="1"/>
</dbReference>
<dbReference type="SUPFAM" id="SSF47895">
    <property type="entry name" value="Transducin (alpha subunit), insertion domain"/>
    <property type="match status" value="1"/>
</dbReference>
<feature type="region of interest" description="Disordered" evidence="7">
    <location>
        <begin position="127"/>
        <end position="168"/>
    </location>
</feature>
<dbReference type="GO" id="GO:0001664">
    <property type="term" value="F:G protein-coupled receptor binding"/>
    <property type="evidence" value="ECO:0007669"/>
    <property type="project" value="TreeGrafter"/>
</dbReference>
<evidence type="ECO:0000256" key="6">
    <source>
        <dbReference type="PIRSR" id="PIRSR601019-2"/>
    </source>
</evidence>
<feature type="binding site" evidence="6">
    <location>
        <position position="368"/>
    </location>
    <ligand>
        <name>Mg(2+)</name>
        <dbReference type="ChEBI" id="CHEBI:18420"/>
    </ligand>
</feature>
<dbReference type="InterPro" id="IPR027417">
    <property type="entry name" value="P-loop_NTPase"/>
</dbReference>
<evidence type="ECO:0000256" key="1">
    <source>
        <dbReference type="ARBA" id="ARBA00022723"/>
    </source>
</evidence>
<evidence type="ECO:0000256" key="7">
    <source>
        <dbReference type="SAM" id="MobiDB-lite"/>
    </source>
</evidence>
<evidence type="ECO:0000313" key="8">
    <source>
        <dbReference type="EMBL" id="KZP15660.1"/>
    </source>
</evidence>
<dbReference type="InterPro" id="IPR011025">
    <property type="entry name" value="GproteinA_insert"/>
</dbReference>
<keyword evidence="4" id="KW-0807">Transducer</keyword>
<dbReference type="GO" id="GO:0046872">
    <property type="term" value="F:metal ion binding"/>
    <property type="evidence" value="ECO:0007669"/>
    <property type="project" value="UniProtKB-KW"/>
</dbReference>
<dbReference type="Gene3D" id="3.40.50.300">
    <property type="entry name" value="P-loop containing nucleotide triphosphate hydrolases"/>
    <property type="match status" value="2"/>
</dbReference>
<dbReference type="GO" id="GO:0005834">
    <property type="term" value="C:heterotrimeric G-protein complex"/>
    <property type="evidence" value="ECO:0007669"/>
    <property type="project" value="TreeGrafter"/>
</dbReference>
<feature type="compositionally biased region" description="Low complexity" evidence="7">
    <location>
        <begin position="141"/>
        <end position="161"/>
    </location>
</feature>
<dbReference type="Pfam" id="PF00503">
    <property type="entry name" value="G-alpha"/>
    <property type="match status" value="1"/>
</dbReference>
<evidence type="ECO:0000256" key="2">
    <source>
        <dbReference type="ARBA" id="ARBA00022741"/>
    </source>
</evidence>
<organism evidence="8 9">
    <name type="scientific">Athelia psychrophila</name>
    <dbReference type="NCBI Taxonomy" id="1759441"/>
    <lineage>
        <taxon>Eukaryota</taxon>
        <taxon>Fungi</taxon>
        <taxon>Dikarya</taxon>
        <taxon>Basidiomycota</taxon>
        <taxon>Agaricomycotina</taxon>
        <taxon>Agaricomycetes</taxon>
        <taxon>Agaricomycetidae</taxon>
        <taxon>Atheliales</taxon>
        <taxon>Atheliaceae</taxon>
        <taxon>Athelia</taxon>
    </lineage>
</organism>